<sequence>MSRVMSVERKNISDDVAGAIEDLILRGRLEPASRLNEVHLARQLGVSRTPLREGLRSLVEKGLIDREPRRGYFVRDLSIAEFVDLYSIRPILDPAALALAGPVAPRQLTKLVGLNDRLAAASNAAQAIDLDDKWHLELLAGCPNRVLTSFIEQIIRRTRRYELAYMNVAAHRGVAVREHGEILAALSESDMPRACDALRRNLSTGGEPIIEWLRGRRRPAGDTTTSEDAGDVTKDESKAEC</sequence>
<dbReference type="SUPFAM" id="SSF46785">
    <property type="entry name" value="Winged helix' DNA-binding domain"/>
    <property type="match status" value="1"/>
</dbReference>
<dbReference type="Pfam" id="PF00392">
    <property type="entry name" value="GntR"/>
    <property type="match status" value="1"/>
</dbReference>
<dbReference type="PRINTS" id="PR00035">
    <property type="entry name" value="HTHGNTR"/>
</dbReference>
<keyword evidence="3" id="KW-0804">Transcription</keyword>
<dbReference type="GO" id="GO:0003700">
    <property type="term" value="F:DNA-binding transcription factor activity"/>
    <property type="evidence" value="ECO:0007669"/>
    <property type="project" value="InterPro"/>
</dbReference>
<dbReference type="SUPFAM" id="SSF48008">
    <property type="entry name" value="GntR ligand-binding domain-like"/>
    <property type="match status" value="1"/>
</dbReference>
<evidence type="ECO:0000256" key="2">
    <source>
        <dbReference type="ARBA" id="ARBA00023125"/>
    </source>
</evidence>
<keyword evidence="2" id="KW-0238">DNA-binding</keyword>
<dbReference type="InterPro" id="IPR000524">
    <property type="entry name" value="Tscrpt_reg_HTH_GntR"/>
</dbReference>
<dbReference type="InterPro" id="IPR011711">
    <property type="entry name" value="GntR_C"/>
</dbReference>
<gene>
    <name evidence="6" type="ORF">KDA27_05270</name>
</gene>
<dbReference type="PROSITE" id="PS50949">
    <property type="entry name" value="HTH_GNTR"/>
    <property type="match status" value="1"/>
</dbReference>
<dbReference type="PANTHER" id="PTHR43537">
    <property type="entry name" value="TRANSCRIPTIONAL REGULATOR, GNTR FAMILY"/>
    <property type="match status" value="1"/>
</dbReference>
<feature type="region of interest" description="Disordered" evidence="4">
    <location>
        <begin position="214"/>
        <end position="241"/>
    </location>
</feature>
<keyword evidence="1" id="KW-0805">Transcription regulation</keyword>
<dbReference type="InterPro" id="IPR036390">
    <property type="entry name" value="WH_DNA-bd_sf"/>
</dbReference>
<evidence type="ECO:0000313" key="7">
    <source>
        <dbReference type="Proteomes" id="UP000739538"/>
    </source>
</evidence>
<evidence type="ECO:0000256" key="1">
    <source>
        <dbReference type="ARBA" id="ARBA00023015"/>
    </source>
</evidence>
<organism evidence="6 7">
    <name type="scientific">Eiseniibacteriota bacterium</name>
    <dbReference type="NCBI Taxonomy" id="2212470"/>
    <lineage>
        <taxon>Bacteria</taxon>
        <taxon>Candidatus Eiseniibacteriota</taxon>
    </lineage>
</organism>
<dbReference type="Gene3D" id="1.10.10.10">
    <property type="entry name" value="Winged helix-like DNA-binding domain superfamily/Winged helix DNA-binding domain"/>
    <property type="match status" value="1"/>
</dbReference>
<evidence type="ECO:0000256" key="4">
    <source>
        <dbReference type="SAM" id="MobiDB-lite"/>
    </source>
</evidence>
<reference evidence="6" key="1">
    <citation type="submission" date="2020-04" db="EMBL/GenBank/DDBJ databases">
        <authorList>
            <person name="Zhang T."/>
        </authorList>
    </citation>
    <scope>NUCLEOTIDE SEQUENCE</scope>
    <source>
        <strain evidence="6">HKST-UBA02</strain>
    </source>
</reference>
<accession>A0A956N9S5</accession>
<dbReference type="SMART" id="SM00345">
    <property type="entry name" value="HTH_GNTR"/>
    <property type="match status" value="1"/>
</dbReference>
<reference evidence="6" key="2">
    <citation type="journal article" date="2021" name="Microbiome">
        <title>Successional dynamics and alternative stable states in a saline activated sludge microbial community over 9 years.</title>
        <authorList>
            <person name="Wang Y."/>
            <person name="Ye J."/>
            <person name="Ju F."/>
            <person name="Liu L."/>
            <person name="Boyd J.A."/>
            <person name="Deng Y."/>
            <person name="Parks D.H."/>
            <person name="Jiang X."/>
            <person name="Yin X."/>
            <person name="Woodcroft B.J."/>
            <person name="Tyson G.W."/>
            <person name="Hugenholtz P."/>
            <person name="Polz M.F."/>
            <person name="Zhang T."/>
        </authorList>
    </citation>
    <scope>NUCLEOTIDE SEQUENCE</scope>
    <source>
        <strain evidence="6">HKST-UBA02</strain>
    </source>
</reference>
<dbReference type="InterPro" id="IPR036388">
    <property type="entry name" value="WH-like_DNA-bd_sf"/>
</dbReference>
<dbReference type="CDD" id="cd07377">
    <property type="entry name" value="WHTH_GntR"/>
    <property type="match status" value="1"/>
</dbReference>
<evidence type="ECO:0000256" key="3">
    <source>
        <dbReference type="ARBA" id="ARBA00023163"/>
    </source>
</evidence>
<dbReference type="PANTHER" id="PTHR43537:SF45">
    <property type="entry name" value="GNTR FAMILY REGULATORY PROTEIN"/>
    <property type="match status" value="1"/>
</dbReference>
<feature type="compositionally biased region" description="Basic and acidic residues" evidence="4">
    <location>
        <begin position="231"/>
        <end position="241"/>
    </location>
</feature>
<dbReference type="EMBL" id="JAGQHS010000017">
    <property type="protein sequence ID" value="MCA9755192.1"/>
    <property type="molecule type" value="Genomic_DNA"/>
</dbReference>
<dbReference type="AlphaFoldDB" id="A0A956N9S5"/>
<comment type="caution">
    <text evidence="6">The sequence shown here is derived from an EMBL/GenBank/DDBJ whole genome shotgun (WGS) entry which is preliminary data.</text>
</comment>
<protein>
    <submittedName>
        <fullName evidence="6">GntR family transcriptional regulator</fullName>
    </submittedName>
</protein>
<evidence type="ECO:0000313" key="6">
    <source>
        <dbReference type="EMBL" id="MCA9755192.1"/>
    </source>
</evidence>
<dbReference type="Gene3D" id="1.20.120.530">
    <property type="entry name" value="GntR ligand-binding domain-like"/>
    <property type="match status" value="1"/>
</dbReference>
<dbReference type="Pfam" id="PF07729">
    <property type="entry name" value="FCD"/>
    <property type="match status" value="1"/>
</dbReference>
<dbReference type="SMART" id="SM00895">
    <property type="entry name" value="FCD"/>
    <property type="match status" value="1"/>
</dbReference>
<feature type="domain" description="HTH gntR-type" evidence="5">
    <location>
        <begin position="10"/>
        <end position="77"/>
    </location>
</feature>
<dbReference type="Proteomes" id="UP000739538">
    <property type="component" value="Unassembled WGS sequence"/>
</dbReference>
<dbReference type="InterPro" id="IPR008920">
    <property type="entry name" value="TF_FadR/GntR_C"/>
</dbReference>
<proteinExistence type="predicted"/>
<name>A0A956N9S5_UNCEI</name>
<evidence type="ECO:0000259" key="5">
    <source>
        <dbReference type="PROSITE" id="PS50949"/>
    </source>
</evidence>
<dbReference type="GO" id="GO:0003677">
    <property type="term" value="F:DNA binding"/>
    <property type="evidence" value="ECO:0007669"/>
    <property type="project" value="UniProtKB-KW"/>
</dbReference>